<dbReference type="InterPro" id="IPR013549">
    <property type="entry name" value="DUF1731"/>
</dbReference>
<feature type="domain" description="NAD-dependent epimerase/dehydratase" evidence="3">
    <location>
        <begin position="6"/>
        <end position="235"/>
    </location>
</feature>
<feature type="compositionally biased region" description="Low complexity" evidence="2">
    <location>
        <begin position="313"/>
        <end position="326"/>
    </location>
</feature>
<comment type="caution">
    <text evidence="5">The sequence shown here is derived from an EMBL/GenBank/DDBJ whole genome shotgun (WGS) entry which is preliminary data.</text>
</comment>
<evidence type="ECO:0000259" key="4">
    <source>
        <dbReference type="Pfam" id="PF08338"/>
    </source>
</evidence>
<feature type="domain" description="DUF1731" evidence="4">
    <location>
        <begin position="265"/>
        <end position="311"/>
    </location>
</feature>
<organism evidence="5 6">
    <name type="scientific">Filimonas zeae</name>
    <dbReference type="NCBI Taxonomy" id="1737353"/>
    <lineage>
        <taxon>Bacteria</taxon>
        <taxon>Pseudomonadati</taxon>
        <taxon>Bacteroidota</taxon>
        <taxon>Chitinophagia</taxon>
        <taxon>Chitinophagales</taxon>
        <taxon>Chitinophagaceae</taxon>
        <taxon>Filimonas</taxon>
    </lineage>
</organism>
<evidence type="ECO:0000256" key="2">
    <source>
        <dbReference type="SAM" id="MobiDB-lite"/>
    </source>
</evidence>
<dbReference type="EMBL" id="BMIB01000005">
    <property type="protein sequence ID" value="GGH79604.1"/>
    <property type="molecule type" value="Genomic_DNA"/>
</dbReference>
<dbReference type="Pfam" id="PF08338">
    <property type="entry name" value="DUF1731"/>
    <property type="match status" value="1"/>
</dbReference>
<dbReference type="Gene3D" id="3.40.50.720">
    <property type="entry name" value="NAD(P)-binding Rossmann-like Domain"/>
    <property type="match status" value="1"/>
</dbReference>
<evidence type="ECO:0000259" key="3">
    <source>
        <dbReference type="Pfam" id="PF01370"/>
    </source>
</evidence>
<evidence type="ECO:0000256" key="1">
    <source>
        <dbReference type="ARBA" id="ARBA00009353"/>
    </source>
</evidence>
<dbReference type="NCBIfam" id="TIGR01777">
    <property type="entry name" value="yfcH"/>
    <property type="match status" value="1"/>
</dbReference>
<dbReference type="InterPro" id="IPR001509">
    <property type="entry name" value="Epimerase_deHydtase"/>
</dbReference>
<feature type="region of interest" description="Disordered" evidence="2">
    <location>
        <begin position="313"/>
        <end position="337"/>
    </location>
</feature>
<reference evidence="5" key="1">
    <citation type="journal article" date="2014" name="Int. J. Syst. Evol. Microbiol.">
        <title>Complete genome sequence of Corynebacterium casei LMG S-19264T (=DSM 44701T), isolated from a smear-ripened cheese.</title>
        <authorList>
            <consortium name="US DOE Joint Genome Institute (JGI-PGF)"/>
            <person name="Walter F."/>
            <person name="Albersmeier A."/>
            <person name="Kalinowski J."/>
            <person name="Ruckert C."/>
        </authorList>
    </citation>
    <scope>NUCLEOTIDE SEQUENCE</scope>
    <source>
        <strain evidence="5">CGMCC 1.15290</strain>
    </source>
</reference>
<proteinExistence type="inferred from homology"/>
<sequence>MFMATVLITGGTGLVGSRLTQMLVQKGYSVVILTRNPAAHKAQPSVVYKHWDVERGVIDGSAVADADYIIHLAGAGVADKRWSKKRKQEIVDSRTQSSALLVKSAEQYTIRLKAVISASGIGWYGPDGKQRSKNWAGFEESAPANNDYLGETCRLWEESIQPFKKLGKRLVILRTGLALTNKGGFLAEIKKPLQMANIATIMGGGDQVVSWIHMDDLCRMYLYALENELLEGVYNAVAPAPVSNKAITLSLAGHRRHKPFMAIHVPAFVLKLALGEMSVEVLKSTTVSAEHIRKAGFRFLYPSVEAAMEQLAAAAEAPEDPAPAAADVFKEDEADDN</sequence>
<dbReference type="Pfam" id="PF01370">
    <property type="entry name" value="Epimerase"/>
    <property type="match status" value="1"/>
</dbReference>
<accession>A0A917J332</accession>
<comment type="similarity">
    <text evidence="1">Belongs to the NAD(P)-dependent epimerase/dehydratase family. SDR39U1 subfamily.</text>
</comment>
<dbReference type="AlphaFoldDB" id="A0A917J332"/>
<gene>
    <name evidence="5" type="ORF">GCM10011379_49220</name>
</gene>
<dbReference type="Proteomes" id="UP000627292">
    <property type="component" value="Unassembled WGS sequence"/>
</dbReference>
<reference evidence="5" key="2">
    <citation type="submission" date="2020-09" db="EMBL/GenBank/DDBJ databases">
        <authorList>
            <person name="Sun Q."/>
            <person name="Zhou Y."/>
        </authorList>
    </citation>
    <scope>NUCLEOTIDE SEQUENCE</scope>
    <source>
        <strain evidence="5">CGMCC 1.15290</strain>
    </source>
</reference>
<evidence type="ECO:0000313" key="5">
    <source>
        <dbReference type="EMBL" id="GGH79604.1"/>
    </source>
</evidence>
<dbReference type="PANTHER" id="PTHR11092:SF0">
    <property type="entry name" value="EPIMERASE FAMILY PROTEIN SDR39U1"/>
    <property type="match status" value="1"/>
</dbReference>
<keyword evidence="6" id="KW-1185">Reference proteome</keyword>
<dbReference type="SUPFAM" id="SSF51735">
    <property type="entry name" value="NAD(P)-binding Rossmann-fold domains"/>
    <property type="match status" value="1"/>
</dbReference>
<dbReference type="InterPro" id="IPR036291">
    <property type="entry name" value="NAD(P)-bd_dom_sf"/>
</dbReference>
<dbReference type="PANTHER" id="PTHR11092">
    <property type="entry name" value="SUGAR NUCLEOTIDE EPIMERASE RELATED"/>
    <property type="match status" value="1"/>
</dbReference>
<dbReference type="InterPro" id="IPR010099">
    <property type="entry name" value="SDR39U1"/>
</dbReference>
<name>A0A917J332_9BACT</name>
<evidence type="ECO:0000313" key="6">
    <source>
        <dbReference type="Proteomes" id="UP000627292"/>
    </source>
</evidence>
<protein>
    <submittedName>
        <fullName evidence="5">NAD-dependent epimerase</fullName>
    </submittedName>
</protein>